<feature type="binding site" evidence="8">
    <location>
        <position position="83"/>
    </location>
    <ligand>
        <name>Zn(2+)</name>
        <dbReference type="ChEBI" id="CHEBI:29105"/>
    </ligand>
</feature>
<keyword evidence="5 8" id="KW-0862">Zinc</keyword>
<evidence type="ECO:0000256" key="7">
    <source>
        <dbReference type="ARBA" id="ARBA00023242"/>
    </source>
</evidence>
<evidence type="ECO:0000256" key="1">
    <source>
        <dbReference type="ARBA" id="ARBA00004123"/>
    </source>
</evidence>
<dbReference type="PANTHER" id="PTHR12111">
    <property type="entry name" value="SPLICING FACTOR YJU2"/>
    <property type="match status" value="1"/>
</dbReference>
<reference evidence="11" key="2">
    <citation type="submission" date="2024-06" db="UniProtKB">
        <authorList>
            <consortium name="EnsemblMetazoa"/>
        </authorList>
    </citation>
    <scope>IDENTIFICATION</scope>
</reference>
<dbReference type="PANTHER" id="PTHR12111:SF1">
    <property type="entry name" value="SPLICING FACTOR YJU2"/>
    <property type="match status" value="1"/>
</dbReference>
<evidence type="ECO:0000256" key="5">
    <source>
        <dbReference type="ARBA" id="ARBA00022833"/>
    </source>
</evidence>
<feature type="coiled-coil region" evidence="9">
    <location>
        <begin position="169"/>
        <end position="197"/>
    </location>
</feature>
<accession>A0AAN0ICM8</accession>
<comment type="similarity">
    <text evidence="8">Belongs to the CWC16 family. YJU2 subfamily.</text>
</comment>
<keyword evidence="7 8" id="KW-0539">Nucleus</keyword>
<name>A0AAN0ICM8_AMPQE</name>
<dbReference type="InterPro" id="IPR007590">
    <property type="entry name" value="Saf4/Yju2"/>
</dbReference>
<dbReference type="InterPro" id="IPR043701">
    <property type="entry name" value="Yju2"/>
</dbReference>
<keyword evidence="9" id="KW-0175">Coiled coil</keyword>
<proteinExistence type="inferred from homology"/>
<dbReference type="Pfam" id="PF04502">
    <property type="entry name" value="Saf4_Yju2"/>
    <property type="match status" value="1"/>
</dbReference>
<evidence type="ECO:0000256" key="10">
    <source>
        <dbReference type="SAM" id="MobiDB-lite"/>
    </source>
</evidence>
<reference evidence="12" key="1">
    <citation type="journal article" date="2010" name="Nature">
        <title>The Amphimedon queenslandica genome and the evolution of animal complexity.</title>
        <authorList>
            <person name="Srivastava M."/>
            <person name="Simakov O."/>
            <person name="Chapman J."/>
            <person name="Fahey B."/>
            <person name="Gauthier M.E."/>
            <person name="Mitros T."/>
            <person name="Richards G.S."/>
            <person name="Conaco C."/>
            <person name="Dacre M."/>
            <person name="Hellsten U."/>
            <person name="Larroux C."/>
            <person name="Putnam N.H."/>
            <person name="Stanke M."/>
            <person name="Adamska M."/>
            <person name="Darling A."/>
            <person name="Degnan S.M."/>
            <person name="Oakley T.H."/>
            <person name="Plachetzki D.C."/>
            <person name="Zhai Y."/>
            <person name="Adamski M."/>
            <person name="Calcino A."/>
            <person name="Cummins S.F."/>
            <person name="Goodstein D.M."/>
            <person name="Harris C."/>
            <person name="Jackson D.J."/>
            <person name="Leys S.P."/>
            <person name="Shu S."/>
            <person name="Woodcroft B.J."/>
            <person name="Vervoort M."/>
            <person name="Kosik K.S."/>
            <person name="Manning G."/>
            <person name="Degnan B.M."/>
            <person name="Rokhsar D.S."/>
        </authorList>
    </citation>
    <scope>NUCLEOTIDE SEQUENCE [LARGE SCALE GENOMIC DNA]</scope>
</reference>
<keyword evidence="3 8" id="KW-0479">Metal-binding</keyword>
<keyword evidence="12" id="KW-1185">Reference proteome</keyword>
<feature type="binding site" evidence="8">
    <location>
        <position position="80"/>
    </location>
    <ligand>
        <name>Zn(2+)</name>
        <dbReference type="ChEBI" id="CHEBI:29105"/>
    </ligand>
</feature>
<evidence type="ECO:0000256" key="2">
    <source>
        <dbReference type="ARBA" id="ARBA00022664"/>
    </source>
</evidence>
<sequence>MGERKVLNKYYPPDLENFKLPKLNPNRCKQYVVRLMIPFTMRCKTCGNHIYHGKKFNARKETVEGEKYLGMPIFRFYIRCPVCLSEISFKTDPENTDYAAEAGAYRTFQAEAIAVREIERKQQEKEEEEANNPMLALENRTKESRREMDILDVLEEIKDINAQQEGVSFEQLMEKHLEKEREESQEEEQIVDALAKAVFQAESKKIKRIEEDNVTQEYMIPSKKSRHEHSSSSVSSLRVSKGKLANMVRRKETVSSQSSAQPTSEPPPSATTTLNSLSLLSAYDDESSDSD</sequence>
<evidence type="ECO:0000313" key="12">
    <source>
        <dbReference type="Proteomes" id="UP000007879"/>
    </source>
</evidence>
<evidence type="ECO:0000313" key="11">
    <source>
        <dbReference type="EnsemblMetazoa" id="XP_003385171.1"/>
    </source>
</evidence>
<dbReference type="Proteomes" id="UP000007879">
    <property type="component" value="Unassembled WGS sequence"/>
</dbReference>
<feature type="coiled-coil region" evidence="9">
    <location>
        <begin position="111"/>
        <end position="138"/>
    </location>
</feature>
<feature type="binding site" evidence="8">
    <location>
        <position position="46"/>
    </location>
    <ligand>
        <name>Zn(2+)</name>
        <dbReference type="ChEBI" id="CHEBI:29105"/>
    </ligand>
</feature>
<dbReference type="RefSeq" id="XP_003385171.1">
    <property type="nucleotide sequence ID" value="XM_003385123.3"/>
</dbReference>
<dbReference type="GO" id="GO:0000349">
    <property type="term" value="P:generation of catalytic spliceosome for first transesterification step"/>
    <property type="evidence" value="ECO:0007669"/>
    <property type="project" value="UniProtKB-UniRule"/>
</dbReference>
<feature type="region of interest" description="Disordered" evidence="10">
    <location>
        <begin position="217"/>
        <end position="291"/>
    </location>
</feature>
<feature type="binding site" evidence="8">
    <location>
        <position position="43"/>
    </location>
    <ligand>
        <name>Zn(2+)</name>
        <dbReference type="ChEBI" id="CHEBI:29105"/>
    </ligand>
</feature>
<evidence type="ECO:0000256" key="4">
    <source>
        <dbReference type="ARBA" id="ARBA00022728"/>
    </source>
</evidence>
<evidence type="ECO:0000256" key="9">
    <source>
        <dbReference type="SAM" id="Coils"/>
    </source>
</evidence>
<dbReference type="GeneID" id="100638081"/>
<protein>
    <recommendedName>
        <fullName evidence="8">Splicing factor YJU2</fullName>
    </recommendedName>
</protein>
<feature type="compositionally biased region" description="Low complexity" evidence="10">
    <location>
        <begin position="270"/>
        <end position="282"/>
    </location>
</feature>
<keyword evidence="4 8" id="KW-0747">Spliceosome</keyword>
<evidence type="ECO:0000256" key="6">
    <source>
        <dbReference type="ARBA" id="ARBA00023187"/>
    </source>
</evidence>
<evidence type="ECO:0000256" key="8">
    <source>
        <dbReference type="HAMAP-Rule" id="MF_03226"/>
    </source>
</evidence>
<dbReference type="AlphaFoldDB" id="A0AAN0ICM8"/>
<dbReference type="GO" id="GO:0071006">
    <property type="term" value="C:U2-type catalytic step 1 spliceosome"/>
    <property type="evidence" value="ECO:0007669"/>
    <property type="project" value="UniProtKB-UniRule"/>
</dbReference>
<keyword evidence="2" id="KW-0507">mRNA processing</keyword>
<comment type="subunit">
    <text evidence="8">Component of the spliceosome. Present in the activated B complex, the catalytically activated B* complex which catalyzes the branching, the catalytic step 1 C complex catalyzing the exon ligation, and the postcatalytic P complex containing the ligated exons (mRNA) and the excised lariat intron.</text>
</comment>
<keyword evidence="6" id="KW-0508">mRNA splicing</keyword>
<comment type="subcellular location">
    <subcellularLocation>
        <location evidence="1 8">Nucleus</location>
    </subcellularLocation>
</comment>
<organism evidence="11 12">
    <name type="scientific">Amphimedon queenslandica</name>
    <name type="common">Sponge</name>
    <dbReference type="NCBI Taxonomy" id="400682"/>
    <lineage>
        <taxon>Eukaryota</taxon>
        <taxon>Metazoa</taxon>
        <taxon>Porifera</taxon>
        <taxon>Demospongiae</taxon>
        <taxon>Heteroscleromorpha</taxon>
        <taxon>Haplosclerida</taxon>
        <taxon>Niphatidae</taxon>
        <taxon>Amphimedon</taxon>
    </lineage>
</organism>
<dbReference type="EnsemblMetazoa" id="XM_003385123.3">
    <property type="protein sequence ID" value="XP_003385171.1"/>
    <property type="gene ID" value="LOC100638081"/>
</dbReference>
<evidence type="ECO:0000256" key="3">
    <source>
        <dbReference type="ARBA" id="ARBA00022723"/>
    </source>
</evidence>
<comment type="function">
    <text evidence="8">Part of the spliceosome which catalyzes two sequential transesterification reactions, first the excision of the non-coding intron from pre-mRNA and then the ligation of the coding exons to form the mature mRNA. Plays a role in stabilizing the structure of the spliceosome catalytic core and docking of the branch helix into the active site, producing 5'-exon and lariat intron-3'-intermediates.</text>
</comment>
<feature type="compositionally biased region" description="Low complexity" evidence="10">
    <location>
        <begin position="231"/>
        <end position="244"/>
    </location>
</feature>
<dbReference type="KEGG" id="aqu:100638081"/>
<dbReference type="HAMAP" id="MF_03226">
    <property type="entry name" value="YJU2"/>
    <property type="match status" value="1"/>
</dbReference>
<dbReference type="GO" id="GO:0046872">
    <property type="term" value="F:metal ion binding"/>
    <property type="evidence" value="ECO:0007669"/>
    <property type="project" value="UniProtKB-KW"/>
</dbReference>